<evidence type="ECO:0000313" key="2">
    <source>
        <dbReference type="EMBL" id="GBP56904.1"/>
    </source>
</evidence>
<feature type="region of interest" description="Disordered" evidence="1">
    <location>
        <begin position="197"/>
        <end position="225"/>
    </location>
</feature>
<organism evidence="2 3">
    <name type="scientific">Eumeta variegata</name>
    <name type="common">Bagworm moth</name>
    <name type="synonym">Eumeta japonica</name>
    <dbReference type="NCBI Taxonomy" id="151549"/>
    <lineage>
        <taxon>Eukaryota</taxon>
        <taxon>Metazoa</taxon>
        <taxon>Ecdysozoa</taxon>
        <taxon>Arthropoda</taxon>
        <taxon>Hexapoda</taxon>
        <taxon>Insecta</taxon>
        <taxon>Pterygota</taxon>
        <taxon>Neoptera</taxon>
        <taxon>Endopterygota</taxon>
        <taxon>Lepidoptera</taxon>
        <taxon>Glossata</taxon>
        <taxon>Ditrysia</taxon>
        <taxon>Tineoidea</taxon>
        <taxon>Psychidae</taxon>
        <taxon>Oiketicinae</taxon>
        <taxon>Eumeta</taxon>
    </lineage>
</organism>
<feature type="region of interest" description="Disordered" evidence="1">
    <location>
        <begin position="68"/>
        <end position="157"/>
    </location>
</feature>
<evidence type="ECO:0000313" key="3">
    <source>
        <dbReference type="Proteomes" id="UP000299102"/>
    </source>
</evidence>
<feature type="region of interest" description="Disordered" evidence="1">
    <location>
        <begin position="18"/>
        <end position="38"/>
    </location>
</feature>
<feature type="compositionally biased region" description="Basic and acidic residues" evidence="1">
    <location>
        <begin position="135"/>
        <end position="149"/>
    </location>
</feature>
<comment type="caution">
    <text evidence="2">The sequence shown here is derived from an EMBL/GenBank/DDBJ whole genome shotgun (WGS) entry which is preliminary data.</text>
</comment>
<evidence type="ECO:0000256" key="1">
    <source>
        <dbReference type="SAM" id="MobiDB-lite"/>
    </source>
</evidence>
<reference evidence="2 3" key="1">
    <citation type="journal article" date="2019" name="Commun. Biol.">
        <title>The bagworm genome reveals a unique fibroin gene that provides high tensile strength.</title>
        <authorList>
            <person name="Kono N."/>
            <person name="Nakamura H."/>
            <person name="Ohtoshi R."/>
            <person name="Tomita M."/>
            <person name="Numata K."/>
            <person name="Arakawa K."/>
        </authorList>
    </citation>
    <scope>NUCLEOTIDE SEQUENCE [LARGE SCALE GENOMIC DNA]</scope>
</reference>
<dbReference type="Proteomes" id="UP000299102">
    <property type="component" value="Unassembled WGS sequence"/>
</dbReference>
<protein>
    <submittedName>
        <fullName evidence="2">Uncharacterized protein</fullName>
    </submittedName>
</protein>
<keyword evidence="3" id="KW-1185">Reference proteome</keyword>
<dbReference type="EMBL" id="BGZK01000703">
    <property type="protein sequence ID" value="GBP56904.1"/>
    <property type="molecule type" value="Genomic_DNA"/>
</dbReference>
<dbReference type="AlphaFoldDB" id="A0A4C1X3H5"/>
<accession>A0A4C1X3H5</accession>
<gene>
    <name evidence="2" type="ORF">EVAR_41653_1</name>
</gene>
<sequence length="256" mass="28512">MHGVLSVTASLNLTAGRRRLRPRYAPARTRPRRPRMAPTVACVPRKVSAIRVRSHWTCLTRYLRQAGRNQATRDGPSAAVKRPKGALHTPIETRYTKNMKKNFSVRNRPRLNSRNDAPPPRTCSARPARPQGRPPADDDVKSGARCRDFGRRRRRREKGKNIEPCRHVTNETLWNVNAVILDLVIYYMTTTVRPRNSAVGKETGQNQTKSEDEGAAPPGAARGAQCAGCQVAPSGTNELMLLARFSAFGSLGKTRR</sequence>
<proteinExistence type="predicted"/>
<feature type="compositionally biased region" description="Low complexity" evidence="1">
    <location>
        <begin position="215"/>
        <end position="225"/>
    </location>
</feature>
<name>A0A4C1X3H5_EUMVA</name>